<gene>
    <name evidence="4" type="ORF">H8704_01530</name>
</gene>
<protein>
    <recommendedName>
        <fullName evidence="2">Anti-sigma factor antagonist</fullName>
    </recommendedName>
</protein>
<proteinExistence type="inferred from homology"/>
<dbReference type="InterPro" id="IPR003658">
    <property type="entry name" value="Anti-sigma_ant"/>
</dbReference>
<evidence type="ECO:0000259" key="3">
    <source>
        <dbReference type="PROSITE" id="PS50801"/>
    </source>
</evidence>
<dbReference type="SUPFAM" id="SSF52091">
    <property type="entry name" value="SpoIIaa-like"/>
    <property type="match status" value="1"/>
</dbReference>
<evidence type="ECO:0000256" key="1">
    <source>
        <dbReference type="ARBA" id="ARBA00009013"/>
    </source>
</evidence>
<evidence type="ECO:0000256" key="2">
    <source>
        <dbReference type="RuleBase" id="RU003749"/>
    </source>
</evidence>
<reference evidence="4 5" key="1">
    <citation type="submission" date="2020-08" db="EMBL/GenBank/DDBJ databases">
        <title>Genome public.</title>
        <authorList>
            <person name="Liu C."/>
            <person name="Sun Q."/>
        </authorList>
    </citation>
    <scope>NUCLEOTIDE SEQUENCE [LARGE SCALE GENOMIC DNA]</scope>
    <source>
        <strain evidence="4 5">NSJ-37</strain>
    </source>
</reference>
<dbReference type="Gene3D" id="3.30.750.24">
    <property type="entry name" value="STAS domain"/>
    <property type="match status" value="1"/>
</dbReference>
<dbReference type="EMBL" id="JACRSX010000001">
    <property type="protein sequence ID" value="MBC8561323.1"/>
    <property type="molecule type" value="Genomic_DNA"/>
</dbReference>
<keyword evidence="5" id="KW-1185">Reference proteome</keyword>
<dbReference type="Pfam" id="PF01740">
    <property type="entry name" value="STAS"/>
    <property type="match status" value="1"/>
</dbReference>
<feature type="domain" description="STAS" evidence="3">
    <location>
        <begin position="11"/>
        <end position="121"/>
    </location>
</feature>
<dbReference type="PANTHER" id="PTHR33495:SF2">
    <property type="entry name" value="ANTI-SIGMA FACTOR ANTAGONIST TM_1081-RELATED"/>
    <property type="match status" value="1"/>
</dbReference>
<evidence type="ECO:0000313" key="4">
    <source>
        <dbReference type="EMBL" id="MBC8561323.1"/>
    </source>
</evidence>
<dbReference type="RefSeq" id="WP_022463444.1">
    <property type="nucleotide sequence ID" value="NZ_JACRSX010000001.1"/>
</dbReference>
<dbReference type="NCBIfam" id="TIGR00377">
    <property type="entry name" value="ant_ant_sig"/>
    <property type="match status" value="1"/>
</dbReference>
<dbReference type="InterPro" id="IPR036513">
    <property type="entry name" value="STAS_dom_sf"/>
</dbReference>
<sequence length="127" mass="14623">MVIILNQKEQEAIHYEIQQNCLIIYISQDLDHHTVNLLREQSDRLIDAGDIRHIIFDFRENDFMDSSGIGLIMGRYKRVMFRGGKAAVTNVGKEIERIFNLSGLFQIIERYATPEQAVAGLNAKKDK</sequence>
<organism evidence="4 5">
    <name type="scientific">Jutongia huaianensis</name>
    <dbReference type="NCBI Taxonomy" id="2763668"/>
    <lineage>
        <taxon>Bacteria</taxon>
        <taxon>Bacillati</taxon>
        <taxon>Bacillota</taxon>
        <taxon>Clostridia</taxon>
        <taxon>Lachnospirales</taxon>
        <taxon>Lachnospiraceae</taxon>
        <taxon>Jutongia</taxon>
    </lineage>
</organism>
<dbReference type="InterPro" id="IPR002645">
    <property type="entry name" value="STAS_dom"/>
</dbReference>
<evidence type="ECO:0000313" key="5">
    <source>
        <dbReference type="Proteomes" id="UP000606193"/>
    </source>
</evidence>
<dbReference type="CDD" id="cd07043">
    <property type="entry name" value="STAS_anti-anti-sigma_factors"/>
    <property type="match status" value="1"/>
</dbReference>
<comment type="caution">
    <text evidence="4">The sequence shown here is derived from an EMBL/GenBank/DDBJ whole genome shotgun (WGS) entry which is preliminary data.</text>
</comment>
<comment type="similarity">
    <text evidence="1 2">Belongs to the anti-sigma-factor antagonist family.</text>
</comment>
<accession>A0ABR7MZV2</accession>
<dbReference type="PROSITE" id="PS50801">
    <property type="entry name" value="STAS"/>
    <property type="match status" value="1"/>
</dbReference>
<name>A0ABR7MZV2_9FIRM</name>
<dbReference type="Proteomes" id="UP000606193">
    <property type="component" value="Unassembled WGS sequence"/>
</dbReference>
<dbReference type="PANTHER" id="PTHR33495">
    <property type="entry name" value="ANTI-SIGMA FACTOR ANTAGONIST TM_1081-RELATED-RELATED"/>
    <property type="match status" value="1"/>
</dbReference>